<gene>
    <name evidence="2" type="ORF">MICAB_4130001</name>
</gene>
<name>I4FQR7_MICAE</name>
<protein>
    <submittedName>
        <fullName evidence="2">Uncharacterized protein</fullName>
    </submittedName>
</protein>
<feature type="region of interest" description="Disordered" evidence="1">
    <location>
        <begin position="51"/>
        <end position="70"/>
    </location>
</feature>
<proteinExistence type="predicted"/>
<dbReference type="AlphaFoldDB" id="I4FQR7"/>
<sequence length="70" mass="8224">MILELCSQQYLPLGTLAQLLGREPDTIRNHYVNPMIDERLLELKHPQLRNHPQQAYRTVSRSHFLSAQDE</sequence>
<evidence type="ECO:0000256" key="1">
    <source>
        <dbReference type="SAM" id="MobiDB-lite"/>
    </source>
</evidence>
<comment type="caution">
    <text evidence="2">The sequence shown here is derived from an EMBL/GenBank/DDBJ whole genome shotgun (WGS) entry which is preliminary data.</text>
</comment>
<dbReference type="EMBL" id="CAII01000350">
    <property type="protein sequence ID" value="CCH97992.1"/>
    <property type="molecule type" value="Genomic_DNA"/>
</dbReference>
<evidence type="ECO:0000313" key="3">
    <source>
        <dbReference type="Proteomes" id="UP000003172"/>
    </source>
</evidence>
<organism evidence="2 3">
    <name type="scientific">Microcystis aeruginosa PCC 9717</name>
    <dbReference type="NCBI Taxonomy" id="1160286"/>
    <lineage>
        <taxon>Bacteria</taxon>
        <taxon>Bacillati</taxon>
        <taxon>Cyanobacteriota</taxon>
        <taxon>Cyanophyceae</taxon>
        <taxon>Oscillatoriophycideae</taxon>
        <taxon>Chroococcales</taxon>
        <taxon>Microcystaceae</taxon>
        <taxon>Microcystis</taxon>
    </lineage>
</organism>
<dbReference type="HOGENOM" id="CLU_2753335_0_0_3"/>
<evidence type="ECO:0000313" key="2">
    <source>
        <dbReference type="EMBL" id="CCH97992.1"/>
    </source>
</evidence>
<accession>I4FQR7</accession>
<reference evidence="2 3" key="1">
    <citation type="submission" date="2012-04" db="EMBL/GenBank/DDBJ databases">
        <authorList>
            <person name="Genoscope - CEA"/>
        </authorList>
    </citation>
    <scope>NUCLEOTIDE SEQUENCE [LARGE SCALE GENOMIC DNA]</scope>
    <source>
        <strain evidence="2 3">9717</strain>
    </source>
</reference>
<dbReference type="Proteomes" id="UP000003172">
    <property type="component" value="Unassembled WGS sequence"/>
</dbReference>